<dbReference type="GO" id="GO:0044550">
    <property type="term" value="P:secondary metabolite biosynthetic process"/>
    <property type="evidence" value="ECO:0007669"/>
    <property type="project" value="TreeGrafter"/>
</dbReference>
<dbReference type="Proteomes" id="UP000225277">
    <property type="component" value="Unassembled WGS sequence"/>
</dbReference>
<dbReference type="InterPro" id="IPR009081">
    <property type="entry name" value="PP-bd_ACP"/>
</dbReference>
<dbReference type="PROSITE" id="PS00012">
    <property type="entry name" value="PHOSPHOPANTETHEINE"/>
    <property type="match status" value="1"/>
</dbReference>
<dbReference type="GeneID" id="35603478"/>
<keyword evidence="1" id="KW-0596">Phosphopantetheine</keyword>
<protein>
    <recommendedName>
        <fullName evidence="4">Carrier domain-containing protein</fullName>
    </recommendedName>
</protein>
<reference evidence="5 6" key="1">
    <citation type="submission" date="2016-03" db="EMBL/GenBank/DDBJ databases">
        <authorList>
            <person name="Ploux O."/>
        </authorList>
    </citation>
    <scope>NUCLEOTIDE SEQUENCE [LARGE SCALE GENOMIC DNA]</scope>
    <source>
        <strain evidence="5 6">URUG2</strain>
    </source>
</reference>
<evidence type="ECO:0000259" key="4">
    <source>
        <dbReference type="PROSITE" id="PS50075"/>
    </source>
</evidence>
<dbReference type="SUPFAM" id="SSF52777">
    <property type="entry name" value="CoA-dependent acyltransferases"/>
    <property type="match status" value="1"/>
</dbReference>
<dbReference type="OrthoDB" id="3642034at2759"/>
<accession>A0A2D3VAL7</accession>
<dbReference type="STRING" id="112498.A0A2D3VAL7"/>
<dbReference type="Gene3D" id="1.10.1200.10">
    <property type="entry name" value="ACP-like"/>
    <property type="match status" value="1"/>
</dbReference>
<name>A0A2D3VAL7_9PEZI</name>
<gene>
    <name evidence="5" type="ORF">RCC_08380</name>
</gene>
<dbReference type="GO" id="GO:0031177">
    <property type="term" value="F:phosphopantetheine binding"/>
    <property type="evidence" value="ECO:0007669"/>
    <property type="project" value="TreeGrafter"/>
</dbReference>
<keyword evidence="3" id="KW-0436">Ligase</keyword>
<dbReference type="GO" id="GO:0005737">
    <property type="term" value="C:cytoplasm"/>
    <property type="evidence" value="ECO:0007669"/>
    <property type="project" value="TreeGrafter"/>
</dbReference>
<dbReference type="InterPro" id="IPR023213">
    <property type="entry name" value="CAT-like_dom_sf"/>
</dbReference>
<evidence type="ECO:0000256" key="2">
    <source>
        <dbReference type="ARBA" id="ARBA00022553"/>
    </source>
</evidence>
<proteinExistence type="predicted"/>
<evidence type="ECO:0000313" key="6">
    <source>
        <dbReference type="Proteomes" id="UP000225277"/>
    </source>
</evidence>
<dbReference type="Pfam" id="PF00550">
    <property type="entry name" value="PP-binding"/>
    <property type="match status" value="1"/>
</dbReference>
<dbReference type="PROSITE" id="PS50075">
    <property type="entry name" value="CARRIER"/>
    <property type="match status" value="1"/>
</dbReference>
<dbReference type="Gene3D" id="3.30.559.10">
    <property type="entry name" value="Chloramphenicol acetyltransferase-like domain"/>
    <property type="match status" value="1"/>
</dbReference>
<dbReference type="EMBL" id="FJUY01000014">
    <property type="protein sequence ID" value="CZT22675.1"/>
    <property type="molecule type" value="Genomic_DNA"/>
</dbReference>
<sequence length="262" mass="29635">MPKTATGKLDRRNLKRQYEALEQQVQASDNGAHATEERLEQNGHDWHSDAERDSFGTLRSLGSSILKVSEERISPSSRWTALGGDSLSAMMLVRDARLAGLRLTTIKVMSGETLLDLCKQIPKPDTTSSTNSKEVQSRRQGEDLLAVTDFQAEYLARGSGTERGLLYKFDMTMRAAVNTEDLFRALYLWIESTEALRLSFIQQPKKRPLQLVIPPAKTEWKRRVYSLSEADAMDEVSFKHDFVQHPLLVAVRTATRHQQDTV</sequence>
<dbReference type="GO" id="GO:0016874">
    <property type="term" value="F:ligase activity"/>
    <property type="evidence" value="ECO:0007669"/>
    <property type="project" value="UniProtKB-KW"/>
</dbReference>
<evidence type="ECO:0000313" key="5">
    <source>
        <dbReference type="EMBL" id="CZT22675.1"/>
    </source>
</evidence>
<feature type="domain" description="Carrier" evidence="4">
    <location>
        <begin position="52"/>
        <end position="125"/>
    </location>
</feature>
<dbReference type="GO" id="GO:0043041">
    <property type="term" value="P:amino acid activation for nonribosomal peptide biosynthetic process"/>
    <property type="evidence" value="ECO:0007669"/>
    <property type="project" value="TreeGrafter"/>
</dbReference>
<keyword evidence="6" id="KW-1185">Reference proteome</keyword>
<dbReference type="InterPro" id="IPR006162">
    <property type="entry name" value="Ppantetheine_attach_site"/>
</dbReference>
<dbReference type="PANTHER" id="PTHR45527">
    <property type="entry name" value="NONRIBOSOMAL PEPTIDE SYNTHETASE"/>
    <property type="match status" value="1"/>
</dbReference>
<keyword evidence="2" id="KW-0597">Phosphoprotein</keyword>
<evidence type="ECO:0000256" key="1">
    <source>
        <dbReference type="ARBA" id="ARBA00022450"/>
    </source>
</evidence>
<organism evidence="5 6">
    <name type="scientific">Ramularia collo-cygni</name>
    <dbReference type="NCBI Taxonomy" id="112498"/>
    <lineage>
        <taxon>Eukaryota</taxon>
        <taxon>Fungi</taxon>
        <taxon>Dikarya</taxon>
        <taxon>Ascomycota</taxon>
        <taxon>Pezizomycotina</taxon>
        <taxon>Dothideomycetes</taxon>
        <taxon>Dothideomycetidae</taxon>
        <taxon>Mycosphaerellales</taxon>
        <taxon>Mycosphaerellaceae</taxon>
        <taxon>Ramularia</taxon>
    </lineage>
</organism>
<dbReference type="AlphaFoldDB" id="A0A2D3VAL7"/>
<evidence type="ECO:0000256" key="3">
    <source>
        <dbReference type="ARBA" id="ARBA00022598"/>
    </source>
</evidence>
<dbReference type="SUPFAM" id="SSF47336">
    <property type="entry name" value="ACP-like"/>
    <property type="match status" value="1"/>
</dbReference>
<dbReference type="RefSeq" id="XP_023629399.1">
    <property type="nucleotide sequence ID" value="XM_023773631.1"/>
</dbReference>
<dbReference type="PANTHER" id="PTHR45527:SF1">
    <property type="entry name" value="FATTY ACID SYNTHASE"/>
    <property type="match status" value="1"/>
</dbReference>
<dbReference type="InterPro" id="IPR036736">
    <property type="entry name" value="ACP-like_sf"/>
</dbReference>